<dbReference type="Gene3D" id="2.40.50.90">
    <property type="match status" value="1"/>
</dbReference>
<evidence type="ECO:0000313" key="1">
    <source>
        <dbReference type="EMBL" id="CAK1583817.1"/>
    </source>
</evidence>
<gene>
    <name evidence="1" type="ORF">PARMNEM_LOCUS5166</name>
</gene>
<accession>A0AAV1KPU5</accession>
<dbReference type="PANTHER" id="PTHR28434:SF1">
    <property type="entry name" value="PROTEIN C3ORF33"/>
    <property type="match status" value="1"/>
</dbReference>
<evidence type="ECO:0000313" key="2">
    <source>
        <dbReference type="Proteomes" id="UP001314205"/>
    </source>
</evidence>
<proteinExistence type="predicted"/>
<name>A0AAV1KPU5_9NEOP</name>
<keyword evidence="2" id="KW-1185">Reference proteome</keyword>
<dbReference type="PANTHER" id="PTHR28434">
    <property type="entry name" value="PROTEIN C3ORF33"/>
    <property type="match status" value="1"/>
</dbReference>
<protein>
    <recommendedName>
        <fullName evidence="3">TNase-like domain-containing protein</fullName>
    </recommendedName>
</protein>
<dbReference type="SUPFAM" id="SSF50199">
    <property type="entry name" value="Staphylococcal nuclease"/>
    <property type="match status" value="1"/>
</dbReference>
<dbReference type="EMBL" id="CAVLGL010000057">
    <property type="protein sequence ID" value="CAK1583817.1"/>
    <property type="molecule type" value="Genomic_DNA"/>
</dbReference>
<reference evidence="1 2" key="1">
    <citation type="submission" date="2023-11" db="EMBL/GenBank/DDBJ databases">
        <authorList>
            <person name="Hedman E."/>
            <person name="Englund M."/>
            <person name="Stromberg M."/>
            <person name="Nyberg Akerstrom W."/>
            <person name="Nylinder S."/>
            <person name="Jareborg N."/>
            <person name="Kallberg Y."/>
            <person name="Kronander E."/>
        </authorList>
    </citation>
    <scope>NUCLEOTIDE SEQUENCE [LARGE SCALE GENOMIC DNA]</scope>
</reference>
<dbReference type="InterPro" id="IPR042421">
    <property type="entry name" value="C3orf33-like"/>
</dbReference>
<evidence type="ECO:0008006" key="3">
    <source>
        <dbReference type="Google" id="ProtNLM"/>
    </source>
</evidence>
<dbReference type="AlphaFoldDB" id="A0AAV1KPU5"/>
<dbReference type="Proteomes" id="UP001314205">
    <property type="component" value="Unassembled WGS sequence"/>
</dbReference>
<dbReference type="GO" id="GO:0005615">
    <property type="term" value="C:extracellular space"/>
    <property type="evidence" value="ECO:0007669"/>
    <property type="project" value="TreeGrafter"/>
</dbReference>
<sequence>MSEKEGDIFYNLQTLLGQDYRGVNIAVYALATASLAFSIHKIRPVSKFSKATKVPDHFIKNHEPLNGVYVGVQHSPVRLLINHKAPIYLPLWHSSKPPIPVKLWGVDIVSGNAVNWLECVAKGQKVTLKPIGREKEDLVSSVLLHLPQSGKKSVETLDIGQKLVELGFAKASVPQGIKEKTFESQIAPVILSAETCAKKYRNGIWSDKLPPVPLYVIYWRKGSKFVAGAFIFTINKLVQLLTFASKSALIGTKNLMLRPFRSTSKQIHTT</sequence>
<dbReference type="InterPro" id="IPR035437">
    <property type="entry name" value="SNase_OB-fold_sf"/>
</dbReference>
<comment type="caution">
    <text evidence="1">The sequence shown here is derived from an EMBL/GenBank/DDBJ whole genome shotgun (WGS) entry which is preliminary data.</text>
</comment>
<organism evidence="1 2">
    <name type="scientific">Parnassius mnemosyne</name>
    <name type="common">clouded apollo</name>
    <dbReference type="NCBI Taxonomy" id="213953"/>
    <lineage>
        <taxon>Eukaryota</taxon>
        <taxon>Metazoa</taxon>
        <taxon>Ecdysozoa</taxon>
        <taxon>Arthropoda</taxon>
        <taxon>Hexapoda</taxon>
        <taxon>Insecta</taxon>
        <taxon>Pterygota</taxon>
        <taxon>Neoptera</taxon>
        <taxon>Endopterygota</taxon>
        <taxon>Lepidoptera</taxon>
        <taxon>Glossata</taxon>
        <taxon>Ditrysia</taxon>
        <taxon>Papilionoidea</taxon>
        <taxon>Papilionidae</taxon>
        <taxon>Parnassiinae</taxon>
        <taxon>Parnassini</taxon>
        <taxon>Parnassius</taxon>
        <taxon>Driopa</taxon>
    </lineage>
</organism>